<keyword evidence="2 3" id="KW-0802">TPR repeat</keyword>
<feature type="signal peptide" evidence="5">
    <location>
        <begin position="1"/>
        <end position="23"/>
    </location>
</feature>
<keyword evidence="5" id="KW-0732">Signal</keyword>
<feature type="chain" id="PRO_5024391294" evidence="5">
    <location>
        <begin position="24"/>
        <end position="332"/>
    </location>
</feature>
<feature type="domain" description="Cds6 C-terminal" evidence="6">
    <location>
        <begin position="224"/>
        <end position="329"/>
    </location>
</feature>
<name>A0A5R9GUN5_9PROT</name>
<keyword evidence="1" id="KW-0677">Repeat</keyword>
<dbReference type="RefSeq" id="WP_138238188.1">
    <property type="nucleotide sequence ID" value="NZ_VBRY01000002.1"/>
</dbReference>
<dbReference type="PANTHER" id="PTHR44858:SF1">
    <property type="entry name" value="UDP-N-ACETYLGLUCOSAMINE--PEPTIDE N-ACETYLGLUCOSAMINYLTRANSFERASE SPINDLY-RELATED"/>
    <property type="match status" value="1"/>
</dbReference>
<protein>
    <submittedName>
        <fullName evidence="7">Tetratricopeptide repeat protein</fullName>
    </submittedName>
</protein>
<dbReference type="Gene3D" id="3.10.450.50">
    <property type="match status" value="1"/>
</dbReference>
<proteinExistence type="predicted"/>
<dbReference type="EMBL" id="VBRY01000002">
    <property type="protein sequence ID" value="TLS68569.1"/>
    <property type="molecule type" value="Genomic_DNA"/>
</dbReference>
<evidence type="ECO:0000256" key="4">
    <source>
        <dbReference type="SAM" id="MobiDB-lite"/>
    </source>
</evidence>
<reference evidence="7 8" key="1">
    <citation type="journal article" date="2019" name="Appl. Environ. Microbiol.">
        <title>Environmental Evidence and Genomic Insight of Iron-oxidizing Bacteria Preference Towards More Corrosion Resistant Stainless Steel at Higher Salinities.</title>
        <authorList>
            <person name="Garrison C.E."/>
            <person name="Price K.A."/>
            <person name="Field E.K."/>
        </authorList>
    </citation>
    <scope>NUCLEOTIDE SEQUENCE [LARGE SCALE GENOMIC DNA]</scope>
    <source>
        <strain evidence="7 8">P3</strain>
    </source>
</reference>
<dbReference type="SUPFAM" id="SSF48452">
    <property type="entry name" value="TPR-like"/>
    <property type="match status" value="1"/>
</dbReference>
<evidence type="ECO:0000256" key="3">
    <source>
        <dbReference type="PROSITE-ProRule" id="PRU00339"/>
    </source>
</evidence>
<keyword evidence="8" id="KW-1185">Reference proteome</keyword>
<evidence type="ECO:0000313" key="8">
    <source>
        <dbReference type="Proteomes" id="UP000306585"/>
    </source>
</evidence>
<feature type="repeat" description="TPR" evidence="3">
    <location>
        <begin position="54"/>
        <end position="87"/>
    </location>
</feature>
<accession>A0A5R9GUN5</accession>
<dbReference type="PROSITE" id="PS50005">
    <property type="entry name" value="TPR"/>
    <property type="match status" value="2"/>
</dbReference>
<evidence type="ECO:0000259" key="6">
    <source>
        <dbReference type="Pfam" id="PF24125"/>
    </source>
</evidence>
<gene>
    <name evidence="7" type="ORF">FEF65_02345</name>
</gene>
<dbReference type="InterPro" id="IPR056203">
    <property type="entry name" value="Cds6_C"/>
</dbReference>
<sequence length="332" mass="36835">MSEKFPVLLLLASLLCFPASGQAGPSTSTTTAASQQQTTTADLKARISKNPEDYHAWFELGVLQASAHQMQDAITAFRQVIALQPSLAEPHNNLAVIYNELGKWQEAVDELEVSLKLNPQYTTAYMNIGDMYVKLAADAYKKSLETHDRSDVRIRYSRLLHINDPEPALPEATPESAHKRPQPQPAQAVAAPLPTAQQPVSEAPAPTDVSHETIAGSLPATHDILSAVEAWRLAWSNRDTNGYFAAYADNFDPGSQFSSIDEWKKSKARIINSKKFIRVSLDHIEVAATPGDEFRVKFLQRFRSDNFSSDDKKELLLKQTPDGWKIVHEATL</sequence>
<dbReference type="SUPFAM" id="SSF54427">
    <property type="entry name" value="NTF2-like"/>
    <property type="match status" value="1"/>
</dbReference>
<dbReference type="InterPro" id="IPR011990">
    <property type="entry name" value="TPR-like_helical_dom_sf"/>
</dbReference>
<evidence type="ECO:0000256" key="1">
    <source>
        <dbReference type="ARBA" id="ARBA00022737"/>
    </source>
</evidence>
<dbReference type="SMART" id="SM00028">
    <property type="entry name" value="TPR"/>
    <property type="match status" value="2"/>
</dbReference>
<feature type="region of interest" description="Disordered" evidence="4">
    <location>
        <begin position="164"/>
        <end position="208"/>
    </location>
</feature>
<dbReference type="InterPro" id="IPR019734">
    <property type="entry name" value="TPR_rpt"/>
</dbReference>
<feature type="repeat" description="TPR" evidence="3">
    <location>
        <begin position="88"/>
        <end position="121"/>
    </location>
</feature>
<dbReference type="Pfam" id="PF13432">
    <property type="entry name" value="TPR_16"/>
    <property type="match status" value="1"/>
</dbReference>
<feature type="compositionally biased region" description="Low complexity" evidence="4">
    <location>
        <begin position="185"/>
        <end position="199"/>
    </location>
</feature>
<dbReference type="AlphaFoldDB" id="A0A5R9GUN5"/>
<evidence type="ECO:0000313" key="7">
    <source>
        <dbReference type="EMBL" id="TLS68569.1"/>
    </source>
</evidence>
<dbReference type="Pfam" id="PF24125">
    <property type="entry name" value="Cds6_C"/>
    <property type="match status" value="1"/>
</dbReference>
<evidence type="ECO:0000256" key="5">
    <source>
        <dbReference type="SAM" id="SignalP"/>
    </source>
</evidence>
<dbReference type="Gene3D" id="1.25.40.10">
    <property type="entry name" value="Tetratricopeptide repeat domain"/>
    <property type="match status" value="1"/>
</dbReference>
<dbReference type="InterPro" id="IPR032710">
    <property type="entry name" value="NTF2-like_dom_sf"/>
</dbReference>
<dbReference type="PANTHER" id="PTHR44858">
    <property type="entry name" value="TETRATRICOPEPTIDE REPEAT PROTEIN 6"/>
    <property type="match status" value="1"/>
</dbReference>
<dbReference type="InterPro" id="IPR050498">
    <property type="entry name" value="Ycf3"/>
</dbReference>
<dbReference type="Proteomes" id="UP000306585">
    <property type="component" value="Unassembled WGS sequence"/>
</dbReference>
<evidence type="ECO:0000256" key="2">
    <source>
        <dbReference type="ARBA" id="ARBA00022803"/>
    </source>
</evidence>
<comment type="caution">
    <text evidence="7">The sequence shown here is derived from an EMBL/GenBank/DDBJ whole genome shotgun (WGS) entry which is preliminary data.</text>
</comment>
<organism evidence="7 8">
    <name type="scientific">Mariprofundus erugo</name>
    <dbReference type="NCBI Taxonomy" id="2528639"/>
    <lineage>
        <taxon>Bacteria</taxon>
        <taxon>Pseudomonadati</taxon>
        <taxon>Pseudomonadota</taxon>
        <taxon>Candidatius Mariprofundia</taxon>
        <taxon>Mariprofundales</taxon>
        <taxon>Mariprofundaceae</taxon>
        <taxon>Mariprofundus</taxon>
    </lineage>
</organism>